<feature type="chain" id="PRO_5045853507" evidence="1">
    <location>
        <begin position="33"/>
        <end position="60"/>
    </location>
</feature>
<evidence type="ECO:0000313" key="2">
    <source>
        <dbReference type="EMBL" id="NGO49533.1"/>
    </source>
</evidence>
<evidence type="ECO:0000256" key="1">
    <source>
        <dbReference type="SAM" id="SignalP"/>
    </source>
</evidence>
<proteinExistence type="predicted"/>
<name>A0ABX0E6Y9_9ACTN</name>
<organism evidence="2 3">
    <name type="scientific">Streptomyces ureilyticus</name>
    <dbReference type="NCBI Taxonomy" id="1775131"/>
    <lineage>
        <taxon>Bacteria</taxon>
        <taxon>Bacillati</taxon>
        <taxon>Actinomycetota</taxon>
        <taxon>Actinomycetes</taxon>
        <taxon>Kitasatosporales</taxon>
        <taxon>Streptomycetaceae</taxon>
        <taxon>Streptomyces</taxon>
    </lineage>
</organism>
<sequence length="60" mass="5830">MSRSRPRAAVTAAALVAAAAAATSLTAAPAFAVAGDPVTDGTYAFTAKLVMGDTERACSG</sequence>
<evidence type="ECO:0000313" key="3">
    <source>
        <dbReference type="Proteomes" id="UP001518140"/>
    </source>
</evidence>
<dbReference type="Proteomes" id="UP001518140">
    <property type="component" value="Unassembled WGS sequence"/>
</dbReference>
<dbReference type="InterPro" id="IPR006311">
    <property type="entry name" value="TAT_signal"/>
</dbReference>
<feature type="signal peptide" evidence="1">
    <location>
        <begin position="1"/>
        <end position="32"/>
    </location>
</feature>
<comment type="caution">
    <text evidence="2">The sequence shown here is derived from an EMBL/GenBank/DDBJ whole genome shotgun (WGS) entry which is preliminary data.</text>
</comment>
<accession>A0ABX0E6Y9</accession>
<gene>
    <name evidence="2" type="ORF">G6048_48340</name>
</gene>
<feature type="non-terminal residue" evidence="2">
    <location>
        <position position="60"/>
    </location>
</feature>
<dbReference type="EMBL" id="JAAKZX010000495">
    <property type="protein sequence ID" value="NGO49533.1"/>
    <property type="molecule type" value="Genomic_DNA"/>
</dbReference>
<protein>
    <submittedName>
        <fullName evidence="2">Esterase</fullName>
    </submittedName>
</protein>
<keyword evidence="3" id="KW-1185">Reference proteome</keyword>
<reference evidence="2 3" key="1">
    <citation type="submission" date="2020-02" db="EMBL/GenBank/DDBJ databases">
        <title>Whole-genome analyses of novel actinobacteria.</title>
        <authorList>
            <person name="Sahin N."/>
            <person name="Tokatli A."/>
        </authorList>
    </citation>
    <scope>NUCLEOTIDE SEQUENCE [LARGE SCALE GENOMIC DNA]</scope>
    <source>
        <strain evidence="2 3">YC419</strain>
    </source>
</reference>
<keyword evidence="1" id="KW-0732">Signal</keyword>
<dbReference type="PROSITE" id="PS51318">
    <property type="entry name" value="TAT"/>
    <property type="match status" value="1"/>
</dbReference>